<evidence type="ECO:0000313" key="1">
    <source>
        <dbReference type="EMBL" id="KAJ8060670.1"/>
    </source>
</evidence>
<evidence type="ECO:0000313" key="2">
    <source>
        <dbReference type="Proteomes" id="UP001152300"/>
    </source>
</evidence>
<dbReference type="Proteomes" id="UP001152300">
    <property type="component" value="Unassembled WGS sequence"/>
</dbReference>
<dbReference type="EMBL" id="JAPEIS010000013">
    <property type="protein sequence ID" value="KAJ8060670.1"/>
    <property type="molecule type" value="Genomic_DNA"/>
</dbReference>
<comment type="caution">
    <text evidence="1">The sequence shown here is derived from an EMBL/GenBank/DDBJ whole genome shotgun (WGS) entry which is preliminary data.</text>
</comment>
<gene>
    <name evidence="1" type="ORF">OCU04_010978</name>
</gene>
<organism evidence="1 2">
    <name type="scientific">Sclerotinia nivalis</name>
    <dbReference type="NCBI Taxonomy" id="352851"/>
    <lineage>
        <taxon>Eukaryota</taxon>
        <taxon>Fungi</taxon>
        <taxon>Dikarya</taxon>
        <taxon>Ascomycota</taxon>
        <taxon>Pezizomycotina</taxon>
        <taxon>Leotiomycetes</taxon>
        <taxon>Helotiales</taxon>
        <taxon>Sclerotiniaceae</taxon>
        <taxon>Sclerotinia</taxon>
    </lineage>
</organism>
<keyword evidence="2" id="KW-1185">Reference proteome</keyword>
<protein>
    <submittedName>
        <fullName evidence="1">Uncharacterized protein</fullName>
    </submittedName>
</protein>
<sequence length="124" mass="14598">MSRRQRKIRPLIPKPFYRNCRGVRSSVIAFGKAGLDSILRRVLLIEMMDKVRRQLAGTGLGEEYTWMMKKCQQGQANHAMKVFSLMELPKNDTSNTQHSRVFESYKYLEHGNYSYRNYQGLENF</sequence>
<accession>A0A9X0ADB0</accession>
<name>A0A9X0ADB0_9HELO</name>
<proteinExistence type="predicted"/>
<reference evidence="1" key="1">
    <citation type="submission" date="2022-11" db="EMBL/GenBank/DDBJ databases">
        <title>Genome Resource of Sclerotinia nivalis Strain SnTB1, a Plant Pathogen Isolated from American Ginseng.</title>
        <authorList>
            <person name="Fan S."/>
        </authorList>
    </citation>
    <scope>NUCLEOTIDE SEQUENCE</scope>
    <source>
        <strain evidence="1">SnTB1</strain>
    </source>
</reference>
<dbReference type="AlphaFoldDB" id="A0A9X0ADB0"/>